<dbReference type="Proteomes" id="UP000321225">
    <property type="component" value="Unassembled WGS sequence"/>
</dbReference>
<evidence type="ECO:0000313" key="1">
    <source>
        <dbReference type="EMBL" id="GEK85897.1"/>
    </source>
</evidence>
<gene>
    <name evidence="1" type="ORF">MAE01_10730</name>
</gene>
<evidence type="ECO:0000313" key="2">
    <source>
        <dbReference type="Proteomes" id="UP000321225"/>
    </source>
</evidence>
<sequence length="61" mass="6695">MPALGVHAAKGFRIHITDRTDNDFRLGIGAHAATLRAPRENGKSRDAAVTFLQSSPRIVRR</sequence>
<dbReference type="EMBL" id="BJUW01000003">
    <property type="protein sequence ID" value="GEK85897.1"/>
    <property type="molecule type" value="Genomic_DNA"/>
</dbReference>
<comment type="caution">
    <text evidence="1">The sequence shown here is derived from an EMBL/GenBank/DDBJ whole genome shotgun (WGS) entry which is preliminary data.</text>
</comment>
<name>A0A511AIX0_9MICO</name>
<organism evidence="1 2">
    <name type="scientific">Microbacterium aerolatum</name>
    <dbReference type="NCBI Taxonomy" id="153731"/>
    <lineage>
        <taxon>Bacteria</taxon>
        <taxon>Bacillati</taxon>
        <taxon>Actinomycetota</taxon>
        <taxon>Actinomycetes</taxon>
        <taxon>Micrococcales</taxon>
        <taxon>Microbacteriaceae</taxon>
        <taxon>Microbacterium</taxon>
    </lineage>
</organism>
<keyword evidence="2" id="KW-1185">Reference proteome</keyword>
<proteinExistence type="predicted"/>
<dbReference type="AlphaFoldDB" id="A0A511AIX0"/>
<accession>A0A511AIX0</accession>
<reference evidence="1 2" key="1">
    <citation type="submission" date="2019-07" db="EMBL/GenBank/DDBJ databases">
        <title>Whole genome shotgun sequence of Microbacterium aerolatum NBRC 103071.</title>
        <authorList>
            <person name="Hosoyama A."/>
            <person name="Uohara A."/>
            <person name="Ohji S."/>
            <person name="Ichikawa N."/>
        </authorList>
    </citation>
    <scope>NUCLEOTIDE SEQUENCE [LARGE SCALE GENOMIC DNA]</scope>
    <source>
        <strain evidence="1 2">NBRC 103071</strain>
    </source>
</reference>
<protein>
    <submittedName>
        <fullName evidence="1">Uncharacterized protein</fullName>
    </submittedName>
</protein>